<keyword evidence="3" id="KW-1185">Reference proteome</keyword>
<dbReference type="AlphaFoldDB" id="A0A8H7QDJ7"/>
<comment type="caution">
    <text evidence="2">The sequence shown here is derived from an EMBL/GenBank/DDBJ whole genome shotgun (WGS) entry which is preliminary data.</text>
</comment>
<evidence type="ECO:0000313" key="2">
    <source>
        <dbReference type="EMBL" id="KAG2190919.1"/>
    </source>
</evidence>
<accession>A0A8H7QDJ7</accession>
<evidence type="ECO:0000313" key="3">
    <source>
        <dbReference type="Proteomes" id="UP000650833"/>
    </source>
</evidence>
<feature type="compositionally biased region" description="Acidic residues" evidence="1">
    <location>
        <begin position="65"/>
        <end position="92"/>
    </location>
</feature>
<dbReference type="OrthoDB" id="2288752at2759"/>
<dbReference type="Proteomes" id="UP000650833">
    <property type="component" value="Unassembled WGS sequence"/>
</dbReference>
<feature type="compositionally biased region" description="Basic residues" evidence="1">
    <location>
        <begin position="235"/>
        <end position="244"/>
    </location>
</feature>
<name>A0A8H7QDJ7_9FUNG</name>
<organism evidence="2 3">
    <name type="scientific">Mucor plumbeus</name>
    <dbReference type="NCBI Taxonomy" id="97098"/>
    <lineage>
        <taxon>Eukaryota</taxon>
        <taxon>Fungi</taxon>
        <taxon>Fungi incertae sedis</taxon>
        <taxon>Mucoromycota</taxon>
        <taxon>Mucoromycotina</taxon>
        <taxon>Mucoromycetes</taxon>
        <taxon>Mucorales</taxon>
        <taxon>Mucorineae</taxon>
        <taxon>Mucoraceae</taxon>
        <taxon>Mucor</taxon>
    </lineage>
</organism>
<gene>
    <name evidence="2" type="ORF">INT46_005712</name>
</gene>
<feature type="region of interest" description="Disordered" evidence="1">
    <location>
        <begin position="60"/>
        <end position="109"/>
    </location>
</feature>
<feature type="region of interest" description="Disordered" evidence="1">
    <location>
        <begin position="214"/>
        <end position="255"/>
    </location>
</feature>
<reference evidence="2" key="1">
    <citation type="submission" date="2020-12" db="EMBL/GenBank/DDBJ databases">
        <title>Metabolic potential, ecology and presence of endohyphal bacteria is reflected in genomic diversity of Mucoromycotina.</title>
        <authorList>
            <person name="Muszewska A."/>
            <person name="Okrasinska A."/>
            <person name="Steczkiewicz K."/>
            <person name="Drgas O."/>
            <person name="Orlowska M."/>
            <person name="Perlinska-Lenart U."/>
            <person name="Aleksandrzak-Piekarczyk T."/>
            <person name="Szatraj K."/>
            <person name="Zielenkiewicz U."/>
            <person name="Pilsyk S."/>
            <person name="Malc E."/>
            <person name="Mieczkowski P."/>
            <person name="Kruszewska J.S."/>
            <person name="Biernat P."/>
            <person name="Pawlowska J."/>
        </authorList>
    </citation>
    <scope>NUCLEOTIDE SEQUENCE</scope>
    <source>
        <strain evidence="2">CBS 226.32</strain>
    </source>
</reference>
<protein>
    <submittedName>
        <fullName evidence="2">Uncharacterized protein</fullName>
    </submittedName>
</protein>
<feature type="compositionally biased region" description="Basic and acidic residues" evidence="1">
    <location>
        <begin position="214"/>
        <end position="234"/>
    </location>
</feature>
<proteinExistence type="predicted"/>
<evidence type="ECO:0000256" key="1">
    <source>
        <dbReference type="SAM" id="MobiDB-lite"/>
    </source>
</evidence>
<dbReference type="EMBL" id="JAEPRC010000890">
    <property type="protein sequence ID" value="KAG2190919.1"/>
    <property type="molecule type" value="Genomic_DNA"/>
</dbReference>
<sequence length="255" mass="28930">MLRVYSVLYIERLWNNDSIVSHNKDLIHSSNSSTHSQIIVTDAYTSREIQVDDAIIHEHEHEHEHDDDDGEEEEEEELEEEEEEEDYQESPEENAQAQVQEPFVKTEKNNTPQEIEVLDNRIIPLLVDTLPQQQNEHIINSLTIDTNNLQDFSAHAKAQAQAEAMSITEQESPVAAVAEKSADHLTSISSSSSILPPLTPSSVYSAGIINNASEKPKSTSLIRRETQKINDRRKSLTKKIKRVLTVKSENKRKSV</sequence>